<dbReference type="OrthoDB" id="1359083at2"/>
<dbReference type="RefSeq" id="WP_084016864.1">
    <property type="nucleotide sequence ID" value="NZ_FWXS01000003.1"/>
</dbReference>
<feature type="signal peptide" evidence="1">
    <location>
        <begin position="1"/>
        <end position="16"/>
    </location>
</feature>
<proteinExistence type="predicted"/>
<sequence>MKILYFMLLLSSISFAQKQISLEEIPQNFDKKVTICDKIYGSYIIKSNGMTLLNVGKSYPDNPLTLAIFEKDLKNFSYIPADFLPEKSFCVTGKLILYKDKPEIILKSEKDIQIIENSQK</sequence>
<name>A0A1W1ZWE6_9FLAO</name>
<accession>A0A1W1ZWE6</accession>
<dbReference type="AlphaFoldDB" id="A0A1W1ZWE6"/>
<reference evidence="2 3" key="1">
    <citation type="submission" date="2017-04" db="EMBL/GenBank/DDBJ databases">
        <authorList>
            <person name="Afonso C.L."/>
            <person name="Miller P.J."/>
            <person name="Scott M.A."/>
            <person name="Spackman E."/>
            <person name="Goraichik I."/>
            <person name="Dimitrov K.M."/>
            <person name="Suarez D.L."/>
            <person name="Swayne D.E."/>
        </authorList>
    </citation>
    <scope>NUCLEOTIDE SEQUENCE [LARGE SCALE GENOMIC DNA]</scope>
    <source>
        <strain evidence="2 3">CGMCC 1.12708</strain>
    </source>
</reference>
<evidence type="ECO:0000313" key="3">
    <source>
        <dbReference type="Proteomes" id="UP000192393"/>
    </source>
</evidence>
<evidence type="ECO:0000313" key="2">
    <source>
        <dbReference type="EMBL" id="SMC52785.1"/>
    </source>
</evidence>
<keyword evidence="3" id="KW-1185">Reference proteome</keyword>
<feature type="chain" id="PRO_5010739993" description="NlpE N-terminal domain-containing protein" evidence="1">
    <location>
        <begin position="17"/>
        <end position="120"/>
    </location>
</feature>
<keyword evidence="1" id="KW-0732">Signal</keyword>
<evidence type="ECO:0008006" key="4">
    <source>
        <dbReference type="Google" id="ProtNLM"/>
    </source>
</evidence>
<dbReference type="EMBL" id="FWXS01000003">
    <property type="protein sequence ID" value="SMC52785.1"/>
    <property type="molecule type" value="Genomic_DNA"/>
</dbReference>
<dbReference type="STRING" id="1434700.SAMN06296427_103288"/>
<evidence type="ECO:0000256" key="1">
    <source>
        <dbReference type="SAM" id="SignalP"/>
    </source>
</evidence>
<protein>
    <recommendedName>
        <fullName evidence="4">NlpE N-terminal domain-containing protein</fullName>
    </recommendedName>
</protein>
<gene>
    <name evidence="2" type="ORF">SAMN06296427_103288</name>
</gene>
<organism evidence="2 3">
    <name type="scientific">Moheibacter sediminis</name>
    <dbReference type="NCBI Taxonomy" id="1434700"/>
    <lineage>
        <taxon>Bacteria</taxon>
        <taxon>Pseudomonadati</taxon>
        <taxon>Bacteroidota</taxon>
        <taxon>Flavobacteriia</taxon>
        <taxon>Flavobacteriales</taxon>
        <taxon>Weeksellaceae</taxon>
        <taxon>Moheibacter</taxon>
    </lineage>
</organism>
<dbReference type="Proteomes" id="UP000192393">
    <property type="component" value="Unassembled WGS sequence"/>
</dbReference>